<dbReference type="EMBL" id="JAFGDB010000076">
    <property type="protein sequence ID" value="MBN2067706.1"/>
    <property type="molecule type" value="Genomic_DNA"/>
</dbReference>
<dbReference type="PANTHER" id="PTHR43300">
    <property type="entry name" value="ACETYLTRANSFERASE"/>
    <property type="match status" value="1"/>
</dbReference>
<evidence type="ECO:0000313" key="3">
    <source>
        <dbReference type="Proteomes" id="UP000809243"/>
    </source>
</evidence>
<dbReference type="InterPro" id="IPR018357">
    <property type="entry name" value="Hexapep_transf_CS"/>
</dbReference>
<reference evidence="2" key="1">
    <citation type="submission" date="2021-01" db="EMBL/GenBank/DDBJ databases">
        <title>Active Sulfur Cycling in an Early Earth Analoge.</title>
        <authorList>
            <person name="Hahn C.R."/>
            <person name="Youssef N.H."/>
            <person name="Elshahed M."/>
        </authorList>
    </citation>
    <scope>NUCLEOTIDE SEQUENCE</scope>
    <source>
        <strain evidence="2">Zod_Metabat.1151</strain>
    </source>
</reference>
<dbReference type="Proteomes" id="UP000809243">
    <property type="component" value="Unassembled WGS sequence"/>
</dbReference>
<dbReference type="SUPFAM" id="SSF51161">
    <property type="entry name" value="Trimeric LpxA-like enzymes"/>
    <property type="match status" value="1"/>
</dbReference>
<accession>A0A938YXX2</accession>
<dbReference type="Gene3D" id="2.160.10.10">
    <property type="entry name" value="Hexapeptide repeat proteins"/>
    <property type="match status" value="2"/>
</dbReference>
<dbReference type="PANTHER" id="PTHR43300:SF4">
    <property type="entry name" value="ACYL-[ACYL-CARRIER-PROTEIN]--UDP-N-ACETYLGLUCOSAMINE O-ACYLTRANSFERASE"/>
    <property type="match status" value="1"/>
</dbReference>
<dbReference type="CDD" id="cd03358">
    <property type="entry name" value="LbH_WxcM_N_like"/>
    <property type="match status" value="1"/>
</dbReference>
<sequence>MGGETEVKGKKGLSLGRERKFEIKRKNRKKIEKSEVNRVAKEDKGFIRVHPSAVIGKNASIGRGTVVWAFAQVGEKAAVGKNCVLGNGCYIDRTCQVGDNVKVMNKALVYRGCGIGDNVFVGPGAVIANDKTPRVEKTREFDGVEWSIGEHATIGANATVLPDVNIGRNATVGAGSVVTAHVPDHGLAYGNPAKLHGFVCECGEKALLEKEGKETCLMKCSKCGKSFSVKSEDYKRIEK</sequence>
<dbReference type="PROSITE" id="PS00101">
    <property type="entry name" value="HEXAPEP_TRANSFERASES"/>
    <property type="match status" value="1"/>
</dbReference>
<protein>
    <submittedName>
        <fullName evidence="2">N-acetyltransferase</fullName>
    </submittedName>
</protein>
<evidence type="ECO:0000313" key="2">
    <source>
        <dbReference type="EMBL" id="MBN2067706.1"/>
    </source>
</evidence>
<name>A0A938YXX2_9ARCH</name>
<dbReference type="InterPro" id="IPR011004">
    <property type="entry name" value="Trimer_LpxA-like_sf"/>
</dbReference>
<gene>
    <name evidence="2" type="ORF">JW744_04520</name>
</gene>
<keyword evidence="1" id="KW-0808">Transferase</keyword>
<dbReference type="GO" id="GO:0016740">
    <property type="term" value="F:transferase activity"/>
    <property type="evidence" value="ECO:0007669"/>
    <property type="project" value="UniProtKB-KW"/>
</dbReference>
<dbReference type="AlphaFoldDB" id="A0A938YXX2"/>
<proteinExistence type="predicted"/>
<dbReference type="InterPro" id="IPR050179">
    <property type="entry name" value="Trans_hexapeptide_repeat"/>
</dbReference>
<evidence type="ECO:0000256" key="1">
    <source>
        <dbReference type="ARBA" id="ARBA00022679"/>
    </source>
</evidence>
<organism evidence="2 3">
    <name type="scientific">Candidatus Iainarchaeum sp</name>
    <dbReference type="NCBI Taxonomy" id="3101447"/>
    <lineage>
        <taxon>Archaea</taxon>
        <taxon>Candidatus Iainarchaeota</taxon>
        <taxon>Candidatus Iainarchaeia</taxon>
        <taxon>Candidatus Iainarchaeales</taxon>
        <taxon>Candidatus Iainarchaeaceae</taxon>
        <taxon>Candidatus Iainarchaeum</taxon>
    </lineage>
</organism>
<comment type="caution">
    <text evidence="2">The sequence shown here is derived from an EMBL/GenBank/DDBJ whole genome shotgun (WGS) entry which is preliminary data.</text>
</comment>
<dbReference type="Pfam" id="PF00132">
    <property type="entry name" value="Hexapep"/>
    <property type="match status" value="3"/>
</dbReference>
<dbReference type="InterPro" id="IPR001451">
    <property type="entry name" value="Hexapep"/>
</dbReference>